<dbReference type="InterPro" id="IPR006664">
    <property type="entry name" value="OMP_bac"/>
</dbReference>
<evidence type="ECO:0000259" key="5">
    <source>
        <dbReference type="PROSITE" id="PS51123"/>
    </source>
</evidence>
<protein>
    <submittedName>
        <fullName evidence="6">DUF937 domain-containing protein</fullName>
    </submittedName>
</protein>
<dbReference type="OrthoDB" id="9795283at2"/>
<dbReference type="Gene3D" id="3.30.1330.60">
    <property type="entry name" value="OmpA-like domain"/>
    <property type="match status" value="1"/>
</dbReference>
<evidence type="ECO:0000256" key="4">
    <source>
        <dbReference type="PROSITE-ProRule" id="PRU00473"/>
    </source>
</evidence>
<sequence>MFDSLIAELATRFGLGDKARDLLRMLLAAMTDAGRGGLIGFIERFRRAGFGDVAQSWLSASADGTPPLALDAVHVEQVLGGPGGLIGQITHRLGLSAATVTSALAYALPRVMDQLAPAGKATGAVPSAVHAFIGNAARMLEPAGAAPASGGNRLMKWLPWLVIAVACAFLFSHCTKPKPADSTANAAAIPVGAGALSSMVDGQPALKVYFDTGKAEISTEFSDRSQALVAYLKAHADAKAVISGYSDPTGSAAANAQMSRLRAEAVAAALQAAGVPASSVVLEKPTDITGTGDTLAESRRVEVVVRK</sequence>
<dbReference type="Gene3D" id="1.10.10.690">
    <property type="entry name" value="YidB-like"/>
    <property type="match status" value="1"/>
</dbReference>
<dbReference type="PRINTS" id="PR01021">
    <property type="entry name" value="OMPADOMAIN"/>
</dbReference>
<reference evidence="6 7" key="1">
    <citation type="journal article" date="2019" name="Environ. Microbiol.">
        <title>Species interactions and distinct microbial communities in high Arctic permafrost affected cryosols are associated with the CH4 and CO2 gas fluxes.</title>
        <authorList>
            <person name="Altshuler I."/>
            <person name="Hamel J."/>
            <person name="Turney S."/>
            <person name="Magnuson E."/>
            <person name="Levesque R."/>
            <person name="Greer C."/>
            <person name="Whyte L.G."/>
        </authorList>
    </citation>
    <scope>NUCLEOTIDE SEQUENCE [LARGE SCALE GENOMIC DNA]</scope>
    <source>
        <strain evidence="6 7">S06.C</strain>
    </source>
</reference>
<dbReference type="InterPro" id="IPR045372">
    <property type="entry name" value="YidB"/>
</dbReference>
<dbReference type="RefSeq" id="WP_140837902.1">
    <property type="nucleotide sequence ID" value="NZ_RCZI01000001.1"/>
</dbReference>
<dbReference type="Pfam" id="PF00691">
    <property type="entry name" value="OmpA"/>
    <property type="match status" value="1"/>
</dbReference>
<gene>
    <name evidence="6" type="ORF">EAH82_00520</name>
</gene>
<feature type="domain" description="OmpA-like" evidence="5">
    <location>
        <begin position="197"/>
        <end position="307"/>
    </location>
</feature>
<dbReference type="SUPFAM" id="SSF140804">
    <property type="entry name" value="YidB-like"/>
    <property type="match status" value="1"/>
</dbReference>
<comment type="subcellular location">
    <subcellularLocation>
        <location evidence="1">Cell outer membrane</location>
    </subcellularLocation>
</comment>
<evidence type="ECO:0000256" key="1">
    <source>
        <dbReference type="ARBA" id="ARBA00004442"/>
    </source>
</evidence>
<accession>A0A502DWW1</accession>
<dbReference type="InterPro" id="IPR027405">
    <property type="entry name" value="YidB-like"/>
</dbReference>
<dbReference type="Pfam" id="PF20159">
    <property type="entry name" value="YidB"/>
    <property type="match status" value="1"/>
</dbReference>
<evidence type="ECO:0000313" key="6">
    <source>
        <dbReference type="EMBL" id="TPG30028.1"/>
    </source>
</evidence>
<keyword evidence="3" id="KW-0998">Cell outer membrane</keyword>
<dbReference type="Proteomes" id="UP000319212">
    <property type="component" value="Unassembled WGS sequence"/>
</dbReference>
<dbReference type="InterPro" id="IPR036737">
    <property type="entry name" value="OmpA-like_sf"/>
</dbReference>
<dbReference type="InterPro" id="IPR006665">
    <property type="entry name" value="OmpA-like"/>
</dbReference>
<organism evidence="6 7">
    <name type="scientific">Variovorax guangxiensis</name>
    <dbReference type="NCBI Taxonomy" id="1775474"/>
    <lineage>
        <taxon>Bacteria</taxon>
        <taxon>Pseudomonadati</taxon>
        <taxon>Pseudomonadota</taxon>
        <taxon>Betaproteobacteria</taxon>
        <taxon>Burkholderiales</taxon>
        <taxon>Comamonadaceae</taxon>
        <taxon>Variovorax</taxon>
    </lineage>
</organism>
<evidence type="ECO:0000256" key="3">
    <source>
        <dbReference type="ARBA" id="ARBA00023237"/>
    </source>
</evidence>
<dbReference type="GO" id="GO:0009279">
    <property type="term" value="C:cell outer membrane"/>
    <property type="evidence" value="ECO:0007669"/>
    <property type="project" value="UniProtKB-SubCell"/>
</dbReference>
<proteinExistence type="predicted"/>
<dbReference type="InterPro" id="IPR050330">
    <property type="entry name" value="Bact_OuterMem_StrucFunc"/>
</dbReference>
<keyword evidence="2 4" id="KW-0472">Membrane</keyword>
<evidence type="ECO:0000313" key="7">
    <source>
        <dbReference type="Proteomes" id="UP000319212"/>
    </source>
</evidence>
<comment type="caution">
    <text evidence="6">The sequence shown here is derived from an EMBL/GenBank/DDBJ whole genome shotgun (WGS) entry which is preliminary data.</text>
</comment>
<evidence type="ECO:0000256" key="2">
    <source>
        <dbReference type="ARBA" id="ARBA00023136"/>
    </source>
</evidence>
<dbReference type="EMBL" id="RCZI01000001">
    <property type="protein sequence ID" value="TPG30028.1"/>
    <property type="molecule type" value="Genomic_DNA"/>
</dbReference>
<dbReference type="PANTHER" id="PTHR30329:SF21">
    <property type="entry name" value="LIPOPROTEIN YIAD-RELATED"/>
    <property type="match status" value="1"/>
</dbReference>
<dbReference type="PROSITE" id="PS51123">
    <property type="entry name" value="OMPA_2"/>
    <property type="match status" value="1"/>
</dbReference>
<dbReference type="AlphaFoldDB" id="A0A502DWW1"/>
<dbReference type="SUPFAM" id="SSF103088">
    <property type="entry name" value="OmpA-like"/>
    <property type="match status" value="1"/>
</dbReference>
<dbReference type="PANTHER" id="PTHR30329">
    <property type="entry name" value="STATOR ELEMENT OF FLAGELLAR MOTOR COMPLEX"/>
    <property type="match status" value="1"/>
</dbReference>
<name>A0A502DWW1_9BURK</name>